<keyword evidence="3" id="KW-1185">Reference proteome</keyword>
<reference evidence="2" key="1">
    <citation type="submission" date="2021-04" db="EMBL/GenBank/DDBJ databases">
        <title>Draft genome sequence of Xylanibacillus composti strain K13.</title>
        <authorList>
            <person name="Uke A."/>
            <person name="Chhe C."/>
            <person name="Baramee S."/>
            <person name="Kosugi A."/>
        </authorList>
    </citation>
    <scope>NUCLEOTIDE SEQUENCE</scope>
    <source>
        <strain evidence="2">K13</strain>
    </source>
</reference>
<comment type="caution">
    <text evidence="2">The sequence shown here is derived from an EMBL/GenBank/DDBJ whole genome shotgun (WGS) entry which is preliminary data.</text>
</comment>
<accession>A0A8J4H5F5</accession>
<dbReference type="AlphaFoldDB" id="A0A8J4H5F5"/>
<feature type="signal peptide" evidence="1">
    <location>
        <begin position="1"/>
        <end position="22"/>
    </location>
</feature>
<sequence>MKRLRLLTIGFLMIFLVSCSSVGNKSLSGESEYWKVNYTLTPSQSDNSEYYTIHEAFTITYKSGRSGGKITMGGGGGQTICGPVKGQAYVQEGGIVKFEESCMKTADEITRYDKEEKYSIYIYWVDSIVPGGSKGEGIELK</sequence>
<organism evidence="2 3">
    <name type="scientific">Xylanibacillus composti</name>
    <dbReference type="NCBI Taxonomy" id="1572762"/>
    <lineage>
        <taxon>Bacteria</taxon>
        <taxon>Bacillati</taxon>
        <taxon>Bacillota</taxon>
        <taxon>Bacilli</taxon>
        <taxon>Bacillales</taxon>
        <taxon>Paenibacillaceae</taxon>
        <taxon>Xylanibacillus</taxon>
    </lineage>
</organism>
<dbReference type="RefSeq" id="WP_213411830.1">
    <property type="nucleotide sequence ID" value="NZ_BOVK01000022.1"/>
</dbReference>
<feature type="chain" id="PRO_5039256572" description="Lipoprotein" evidence="1">
    <location>
        <begin position="23"/>
        <end position="141"/>
    </location>
</feature>
<proteinExistence type="predicted"/>
<evidence type="ECO:0000313" key="3">
    <source>
        <dbReference type="Proteomes" id="UP000677918"/>
    </source>
</evidence>
<protein>
    <recommendedName>
        <fullName evidence="4">Lipoprotein</fullName>
    </recommendedName>
</protein>
<evidence type="ECO:0008006" key="4">
    <source>
        <dbReference type="Google" id="ProtNLM"/>
    </source>
</evidence>
<evidence type="ECO:0000313" key="2">
    <source>
        <dbReference type="EMBL" id="GIQ69023.1"/>
    </source>
</evidence>
<keyword evidence="1" id="KW-0732">Signal</keyword>
<name>A0A8J4H5F5_9BACL</name>
<evidence type="ECO:0000256" key="1">
    <source>
        <dbReference type="SAM" id="SignalP"/>
    </source>
</evidence>
<dbReference type="PROSITE" id="PS51257">
    <property type="entry name" value="PROKAR_LIPOPROTEIN"/>
    <property type="match status" value="1"/>
</dbReference>
<dbReference type="Proteomes" id="UP000677918">
    <property type="component" value="Unassembled WGS sequence"/>
</dbReference>
<dbReference type="EMBL" id="BOVK01000022">
    <property type="protein sequence ID" value="GIQ69023.1"/>
    <property type="molecule type" value="Genomic_DNA"/>
</dbReference>
<gene>
    <name evidence="2" type="ORF">XYCOK13_18470</name>
</gene>